<dbReference type="CDD" id="cd23763">
    <property type="entry name" value="ASKHA_ATPase_ROK"/>
    <property type="match status" value="1"/>
</dbReference>
<dbReference type="Gene3D" id="3.30.420.40">
    <property type="match status" value="2"/>
</dbReference>
<comment type="similarity">
    <text evidence="1">Belongs to the ROK (NagC/XylR) family.</text>
</comment>
<dbReference type="RefSeq" id="WP_091571291.1">
    <property type="nucleotide sequence ID" value="NZ_FMZA01000015.1"/>
</dbReference>
<reference evidence="2 3" key="1">
    <citation type="submission" date="2016-10" db="EMBL/GenBank/DDBJ databases">
        <authorList>
            <person name="de Groot N.N."/>
        </authorList>
    </citation>
    <scope>NUCLEOTIDE SEQUENCE [LARGE SCALE GENOMIC DNA]</scope>
    <source>
        <strain evidence="2 3">DSM 45514</strain>
    </source>
</reference>
<evidence type="ECO:0000256" key="1">
    <source>
        <dbReference type="ARBA" id="ARBA00006479"/>
    </source>
</evidence>
<dbReference type="InterPro" id="IPR043129">
    <property type="entry name" value="ATPase_NBD"/>
</dbReference>
<sequence length="301" mass="32706">MKTAVGVDIGGTKVACCLVDPEGNDLCAVEMASLPEDGEKMFRRIVDAIGKVWPRSEDGMPPPVGIGVGVPGKVDRDKGVAVVQNNLPWRDFPLAARLRDHFPADVLLDNDVCMAAYGEWMIRGGSRQETFVYFTISTGIACCTIHQGHLLRGTGFAGEIGLVPFSPEHRLEEVAAGPAIADDYRSPREVIDAYRRGEAKAGRRMESVMDAWARGLYGVISLLDPHQLVLGGSVIQHNPFLLAEIRRRIGSLALPIQQEALERLSLSRSGSKAGCIGAGLQVFNRHPVGKGKGGERWMRNR</sequence>
<evidence type="ECO:0000313" key="2">
    <source>
        <dbReference type="EMBL" id="SDC75428.1"/>
    </source>
</evidence>
<dbReference type="STRING" id="1236220.SAMN04488112_11583"/>
<dbReference type="SUPFAM" id="SSF53067">
    <property type="entry name" value="Actin-like ATPase domain"/>
    <property type="match status" value="1"/>
</dbReference>
<dbReference type="EMBL" id="FMZA01000015">
    <property type="protein sequence ID" value="SDC75428.1"/>
    <property type="molecule type" value="Genomic_DNA"/>
</dbReference>
<dbReference type="PANTHER" id="PTHR18964:SF149">
    <property type="entry name" value="BIFUNCTIONAL UDP-N-ACETYLGLUCOSAMINE 2-EPIMERASE_N-ACETYLMANNOSAMINE KINASE"/>
    <property type="match status" value="1"/>
</dbReference>
<evidence type="ECO:0000313" key="3">
    <source>
        <dbReference type="Proteomes" id="UP000199387"/>
    </source>
</evidence>
<dbReference type="Proteomes" id="UP000199387">
    <property type="component" value="Unassembled WGS sequence"/>
</dbReference>
<keyword evidence="2" id="KW-0808">Transferase</keyword>
<dbReference type="AlphaFoldDB" id="A0A1G6P601"/>
<keyword evidence="3" id="KW-1185">Reference proteome</keyword>
<protein>
    <submittedName>
        <fullName evidence="2">Glucokinase</fullName>
    </submittedName>
</protein>
<dbReference type="Pfam" id="PF00480">
    <property type="entry name" value="ROK"/>
    <property type="match status" value="1"/>
</dbReference>
<dbReference type="InterPro" id="IPR000600">
    <property type="entry name" value="ROK"/>
</dbReference>
<proteinExistence type="inferred from homology"/>
<organism evidence="2 3">
    <name type="scientific">Melghirimyces thermohalophilus</name>
    <dbReference type="NCBI Taxonomy" id="1236220"/>
    <lineage>
        <taxon>Bacteria</taxon>
        <taxon>Bacillati</taxon>
        <taxon>Bacillota</taxon>
        <taxon>Bacilli</taxon>
        <taxon>Bacillales</taxon>
        <taxon>Thermoactinomycetaceae</taxon>
        <taxon>Melghirimyces</taxon>
    </lineage>
</organism>
<dbReference type="PANTHER" id="PTHR18964">
    <property type="entry name" value="ROK (REPRESSOR, ORF, KINASE) FAMILY"/>
    <property type="match status" value="1"/>
</dbReference>
<keyword evidence="2" id="KW-0418">Kinase</keyword>
<accession>A0A1G6P601</accession>
<dbReference type="GO" id="GO:0016301">
    <property type="term" value="F:kinase activity"/>
    <property type="evidence" value="ECO:0007669"/>
    <property type="project" value="UniProtKB-KW"/>
</dbReference>
<gene>
    <name evidence="2" type="ORF">SAMN04488112_11583</name>
</gene>
<name>A0A1G6P601_9BACL</name>
<dbReference type="OrthoDB" id="9795247at2"/>